<keyword evidence="16" id="KW-1185">Reference proteome</keyword>
<dbReference type="InterPro" id="IPR002423">
    <property type="entry name" value="Cpn60/GroEL/TCP-1"/>
</dbReference>
<dbReference type="NCBIfam" id="NF041083">
    <property type="entry name" value="thermosome_beta"/>
    <property type="match status" value="1"/>
</dbReference>
<dbReference type="Pfam" id="PF00118">
    <property type="entry name" value="Cpn60_TCP1"/>
    <property type="match status" value="1"/>
</dbReference>
<keyword evidence="6 12" id="KW-0547">Nucleotide-binding</keyword>
<organism evidence="15 16">
    <name type="scientific">Aspergillus awamori</name>
    <name type="common">Black koji mold</name>
    <dbReference type="NCBI Taxonomy" id="105351"/>
    <lineage>
        <taxon>Eukaryota</taxon>
        <taxon>Fungi</taxon>
        <taxon>Dikarya</taxon>
        <taxon>Ascomycota</taxon>
        <taxon>Pezizomycotina</taxon>
        <taxon>Eurotiomycetes</taxon>
        <taxon>Eurotiomycetidae</taxon>
        <taxon>Eurotiales</taxon>
        <taxon>Aspergillaceae</taxon>
        <taxon>Aspergillus</taxon>
    </lineage>
</organism>
<dbReference type="Proteomes" id="UP000286921">
    <property type="component" value="Unassembled WGS sequence"/>
</dbReference>
<accession>A0A401KSL2</accession>
<keyword evidence="7" id="KW-0378">Hydrolase</keyword>
<evidence type="ECO:0000256" key="9">
    <source>
        <dbReference type="ARBA" id="ARBA00023145"/>
    </source>
</evidence>
<dbReference type="InterPro" id="IPR002194">
    <property type="entry name" value="Chaperonin_TCP-1_CS"/>
</dbReference>
<keyword evidence="8 12" id="KW-0067">ATP-binding</keyword>
<name>A0A401KSL2_ASPAW</name>
<evidence type="ECO:0000259" key="14">
    <source>
        <dbReference type="Pfam" id="PF00656"/>
    </source>
</evidence>
<feature type="region of interest" description="Disordered" evidence="13">
    <location>
        <begin position="532"/>
        <end position="629"/>
    </location>
</feature>
<dbReference type="InterPro" id="IPR017998">
    <property type="entry name" value="Chaperone_TCP-1"/>
</dbReference>
<feature type="compositionally biased region" description="Low complexity" evidence="13">
    <location>
        <begin position="590"/>
        <end position="617"/>
    </location>
</feature>
<dbReference type="SUPFAM" id="SSF52129">
    <property type="entry name" value="Caspase-like"/>
    <property type="match status" value="1"/>
</dbReference>
<evidence type="ECO:0000256" key="5">
    <source>
        <dbReference type="ARBA" id="ARBA00022703"/>
    </source>
</evidence>
<comment type="similarity">
    <text evidence="2 12">Belongs to the TCP-1 chaperonin family.</text>
</comment>
<comment type="subcellular location">
    <subcellularLocation>
        <location evidence="1">Cytoplasm</location>
    </subcellularLocation>
</comment>
<dbReference type="EMBL" id="BDHI01000014">
    <property type="protein sequence ID" value="GCB22229.1"/>
    <property type="molecule type" value="Genomic_DNA"/>
</dbReference>
<evidence type="ECO:0000256" key="6">
    <source>
        <dbReference type="ARBA" id="ARBA00022741"/>
    </source>
</evidence>
<evidence type="ECO:0000256" key="1">
    <source>
        <dbReference type="ARBA" id="ARBA00004496"/>
    </source>
</evidence>
<dbReference type="Gene3D" id="3.40.50.12660">
    <property type="match status" value="1"/>
</dbReference>
<evidence type="ECO:0000256" key="3">
    <source>
        <dbReference type="ARBA" id="ARBA00011531"/>
    </source>
</evidence>
<feature type="compositionally biased region" description="Basic residues" evidence="13">
    <location>
        <begin position="559"/>
        <end position="576"/>
    </location>
</feature>
<dbReference type="GO" id="GO:0004197">
    <property type="term" value="F:cysteine-type endopeptidase activity"/>
    <property type="evidence" value="ECO:0007669"/>
    <property type="project" value="InterPro"/>
</dbReference>
<evidence type="ECO:0000313" key="16">
    <source>
        <dbReference type="Proteomes" id="UP000286921"/>
    </source>
</evidence>
<proteinExistence type="inferred from homology"/>
<gene>
    <name evidence="15" type="ORF">AAWM_05114</name>
</gene>
<comment type="subunit">
    <text evidence="3">Heterooligomeric complex of about 850 to 900 kDa that forms two stacked rings, 12 to 16 nm in diameter.</text>
</comment>
<dbReference type="Pfam" id="PF00656">
    <property type="entry name" value="Peptidase_C14"/>
    <property type="match status" value="1"/>
</dbReference>
<dbReference type="GO" id="GO:0006915">
    <property type="term" value="P:apoptotic process"/>
    <property type="evidence" value="ECO:0007669"/>
    <property type="project" value="UniProtKB-KW"/>
</dbReference>
<dbReference type="SUPFAM" id="SSF52029">
    <property type="entry name" value="GroEL apical domain-like"/>
    <property type="match status" value="1"/>
</dbReference>
<dbReference type="FunFam" id="3.50.7.10:FF:000006">
    <property type="entry name" value="T-complex protein 1 subunit eta"/>
    <property type="match status" value="1"/>
</dbReference>
<dbReference type="InterPro" id="IPR027413">
    <property type="entry name" value="GROEL-like_equatorial_sf"/>
</dbReference>
<evidence type="ECO:0000256" key="10">
    <source>
        <dbReference type="ARBA" id="ARBA00023186"/>
    </source>
</evidence>
<evidence type="ECO:0000256" key="13">
    <source>
        <dbReference type="SAM" id="MobiDB-lite"/>
    </source>
</evidence>
<evidence type="ECO:0000256" key="2">
    <source>
        <dbReference type="ARBA" id="ARBA00008020"/>
    </source>
</evidence>
<dbReference type="PROSITE" id="PS00751">
    <property type="entry name" value="TCP1_2"/>
    <property type="match status" value="1"/>
</dbReference>
<dbReference type="SUPFAM" id="SSF48592">
    <property type="entry name" value="GroEL equatorial domain-like"/>
    <property type="match status" value="1"/>
</dbReference>
<comment type="caution">
    <text evidence="15">The sequence shown here is derived from an EMBL/GenBank/DDBJ whole genome shotgun (WGS) entry which is preliminary data.</text>
</comment>
<dbReference type="InterPro" id="IPR012720">
    <property type="entry name" value="Chap_CCT_eta"/>
</dbReference>
<dbReference type="PROSITE" id="PS00995">
    <property type="entry name" value="TCP1_3"/>
    <property type="match status" value="1"/>
</dbReference>
<dbReference type="STRING" id="105351.A0A401KSL2"/>
<evidence type="ECO:0000256" key="12">
    <source>
        <dbReference type="RuleBase" id="RU004187"/>
    </source>
</evidence>
<dbReference type="InterPro" id="IPR011600">
    <property type="entry name" value="Pept_C14_caspase"/>
</dbReference>
<keyword evidence="9" id="KW-0865">Zymogen</keyword>
<evidence type="ECO:0000313" key="15">
    <source>
        <dbReference type="EMBL" id="GCB22229.1"/>
    </source>
</evidence>
<dbReference type="InterPro" id="IPR027410">
    <property type="entry name" value="TCP-1-like_intermed_sf"/>
</dbReference>
<dbReference type="PANTHER" id="PTHR11353">
    <property type="entry name" value="CHAPERONIN"/>
    <property type="match status" value="1"/>
</dbReference>
<dbReference type="GO" id="GO:0005832">
    <property type="term" value="C:chaperonin-containing T-complex"/>
    <property type="evidence" value="ECO:0007669"/>
    <property type="project" value="UniProtKB-ARBA"/>
</dbReference>
<dbReference type="GO" id="GO:0051082">
    <property type="term" value="F:unfolded protein binding"/>
    <property type="evidence" value="ECO:0007669"/>
    <property type="project" value="InterPro"/>
</dbReference>
<dbReference type="GO" id="GO:0006508">
    <property type="term" value="P:proteolysis"/>
    <property type="evidence" value="ECO:0007669"/>
    <property type="project" value="InterPro"/>
</dbReference>
<evidence type="ECO:0000256" key="7">
    <source>
        <dbReference type="ARBA" id="ARBA00022807"/>
    </source>
</evidence>
<dbReference type="InterPro" id="IPR053374">
    <property type="entry name" value="TCP-1_chaperonin"/>
</dbReference>
<keyword evidence="7" id="KW-0788">Thiol protease</keyword>
<dbReference type="FunFam" id="3.30.260.10:FF:000022">
    <property type="entry name" value="T-complex protein 1 subunit eta"/>
    <property type="match status" value="1"/>
</dbReference>
<dbReference type="InterPro" id="IPR029030">
    <property type="entry name" value="Caspase-like_dom_sf"/>
</dbReference>
<dbReference type="GO" id="GO:0005524">
    <property type="term" value="F:ATP binding"/>
    <property type="evidence" value="ECO:0007669"/>
    <property type="project" value="UniProtKB-KW"/>
</dbReference>
<keyword evidence="10 12" id="KW-0143">Chaperone</keyword>
<dbReference type="Gene3D" id="3.50.7.10">
    <property type="entry name" value="GroEL"/>
    <property type="match status" value="1"/>
</dbReference>
<keyword evidence="7" id="KW-0645">Protease</keyword>
<dbReference type="GO" id="GO:0016887">
    <property type="term" value="F:ATP hydrolysis activity"/>
    <property type="evidence" value="ECO:0007669"/>
    <property type="project" value="InterPro"/>
</dbReference>
<evidence type="ECO:0000256" key="4">
    <source>
        <dbReference type="ARBA" id="ARBA00022490"/>
    </source>
</evidence>
<evidence type="ECO:0000256" key="8">
    <source>
        <dbReference type="ARBA" id="ARBA00022840"/>
    </source>
</evidence>
<dbReference type="Gene3D" id="1.10.560.10">
    <property type="entry name" value="GroEL-like equatorial domain"/>
    <property type="match status" value="1"/>
</dbReference>
<protein>
    <recommendedName>
        <fullName evidence="11">CCT-eta</fullName>
    </recommendedName>
</protein>
<feature type="region of interest" description="Disordered" evidence="13">
    <location>
        <begin position="670"/>
        <end position="689"/>
    </location>
</feature>
<dbReference type="AlphaFoldDB" id="A0A401KSL2"/>
<dbReference type="PRINTS" id="PR00304">
    <property type="entry name" value="TCOMPLEXTCP1"/>
</dbReference>
<dbReference type="CDD" id="cd03340">
    <property type="entry name" value="TCP1_eta"/>
    <property type="match status" value="1"/>
</dbReference>
<dbReference type="GO" id="GO:0140662">
    <property type="term" value="F:ATP-dependent protein folding chaperone"/>
    <property type="evidence" value="ECO:0007669"/>
    <property type="project" value="InterPro"/>
</dbReference>
<dbReference type="SUPFAM" id="SSF54849">
    <property type="entry name" value="GroEL-intermediate domain like"/>
    <property type="match status" value="1"/>
</dbReference>
<dbReference type="InterPro" id="IPR027409">
    <property type="entry name" value="GroEL-like_apical_dom_sf"/>
</dbReference>
<dbReference type="NCBIfam" id="TIGR02345">
    <property type="entry name" value="chap_CCT_eta"/>
    <property type="match status" value="1"/>
</dbReference>
<keyword evidence="4" id="KW-0963">Cytoplasm</keyword>
<dbReference type="Gene3D" id="3.30.260.10">
    <property type="entry name" value="TCP-1-like chaperonin intermediate domain"/>
    <property type="match status" value="1"/>
</dbReference>
<reference evidence="15 16" key="1">
    <citation type="submission" date="2016-09" db="EMBL/GenBank/DDBJ databases">
        <title>Aspergillus awamori IFM 58123T.</title>
        <authorList>
            <person name="Kusuya Y."/>
            <person name="Shimizu M."/>
            <person name="Takahashi H."/>
            <person name="Yaguchi T."/>
        </authorList>
    </citation>
    <scope>NUCLEOTIDE SEQUENCE [LARGE SCALE GENOMIC DNA]</scope>
    <source>
        <strain evidence="15 16">IFM 58123</strain>
    </source>
</reference>
<keyword evidence="5" id="KW-0053">Apoptosis</keyword>
<dbReference type="FunFam" id="1.10.560.10:FF:000017">
    <property type="entry name" value="T-complex protein 1 subunit eta"/>
    <property type="match status" value="1"/>
</dbReference>
<feature type="domain" description="Peptidase C14 caspase" evidence="14">
    <location>
        <begin position="704"/>
        <end position="989"/>
    </location>
</feature>
<evidence type="ECO:0000256" key="11">
    <source>
        <dbReference type="ARBA" id="ARBA00032221"/>
    </source>
</evidence>
<sequence length="998" mass="108656">MAFAGQAPTIIVLKEGTDTSQGKGQIISNINACVAVQSTIKSTLGPYGGDLLMVDGNGRQTITNDGATVMKLLDIVHPAARILTDIARSQDAEVGDGTTSVVVLAGEILKEVRELVEQGVSSQTIVKGLRRGSAMAVNKIKEIAVDVIESAGSEEKKVETLRRLAGTAMNSKLIKRNSDFFTKMVVDAVLSLDQDDLNEKLIGVKRVTGGGLQESLFVNGVAFKKTFSYAGFEQQPKYFKDPKIVCLNVELELKSEKDNAEVRVEHVSEYQAIVDAEWQIIYNKLEAIYKTGAKVVLSKLPIGDLATQYFADRDIFCAGRVAADDMDRVCQATGAATQSTCSDIQERHLGTCGVFEERQIGGERYNLFSECPKAKTCTLVLRGGAEQFIAEVERSLHDAIMIVKRALRHTTIVAGGGATEMELSSFMHGFADRNVPHKQQAVVKAFAKALEVIPRQLCDNAGFDATDILNRLRVEHRKGNVWAGVDFDHEGVRDNMAAFVWEPSLVKVNAIQAAVEAACLILSVDETIKNEESAQAQAPTRGLPPGAAQRALGGGRGRGMPRRGRQMNPHHSHHHSSYGGGGYPGQAYRQQQPPSNPYQYNQPSPQPYQGSQPPQNGYNGGYPAASQGPMYGGRPGMSLRCFEPVSIPTDASLSLSLSGIADVYHNSYNQGNHSAPAPPPSDPVSFGQGAPQGYNFQYSRCTGKRKALLIGINYFNQKGQLRGCINDVKNMSTYLNQNFGYAREDMVVLTDDQQNPMSQPTKANILRAMHWLVKDAQPNDSLFFHYSGHGGQTPDLDGDEDDGYDEVIYPVDFRAAGHIVDDEMHRIMVKPLQPGVRLTAIFDSCHSGSALDLPYIYSTQGILKEPNLAKEAGQGLLGVVSAYARGDMSSMMSTAVGFFKKATKGDEAYERTIQTKTSPADVVMWSGSKDDQTSQDAQIAGQATGAMSWAFISALRKNPQQSYVQLLNSIRDELSAKYTQKPQLSCSHPLDVNLLYVM</sequence>